<accession>A0A084CPM2</accession>
<dbReference type="eggNOG" id="COG1596">
    <property type="taxonomic scope" value="Bacteria"/>
</dbReference>
<dbReference type="Pfam" id="PF22461">
    <property type="entry name" value="SLBB_2"/>
    <property type="match status" value="1"/>
</dbReference>
<dbReference type="AlphaFoldDB" id="A0A084CPM2"/>
<dbReference type="STRING" id="1179155.CF67_01096"/>
<reference evidence="18 19" key="1">
    <citation type="submission" date="2014-03" db="EMBL/GenBank/DDBJ databases">
        <title>Selection and divergence in the genomes of co-occurring obligate luminous symbionts with specific hosts.</title>
        <authorList>
            <person name="Hendry T.A."/>
            <person name="de Wet J.R."/>
            <person name="Dunlap P.V."/>
        </authorList>
    </citation>
    <scope>NUCLEOTIDE SEQUENCE [LARGE SCALE GENOMIC DNA]</scope>
    <source>
        <strain evidence="18 19">Ppalp.1</strain>
    </source>
</reference>
<keyword evidence="19" id="KW-1185">Reference proteome</keyword>
<dbReference type="GO" id="GO:0009279">
    <property type="term" value="C:cell outer membrane"/>
    <property type="evidence" value="ECO:0007669"/>
    <property type="project" value="UniProtKB-SubCell"/>
</dbReference>
<feature type="domain" description="Soluble ligand binding" evidence="16">
    <location>
        <begin position="393"/>
        <end position="434"/>
    </location>
</feature>
<dbReference type="OrthoDB" id="9808948at2"/>
<keyword evidence="4" id="KW-1134">Transmembrane beta strand</keyword>
<evidence type="ECO:0000259" key="16">
    <source>
        <dbReference type="Pfam" id="PF10531"/>
    </source>
</evidence>
<comment type="subcellular location">
    <subcellularLocation>
        <location evidence="1">Cell outer membrane</location>
        <topology evidence="1">Multi-pass membrane protein</topology>
    </subcellularLocation>
</comment>
<keyword evidence="7" id="KW-0732">Signal</keyword>
<dbReference type="GO" id="GO:0015288">
    <property type="term" value="F:porin activity"/>
    <property type="evidence" value="ECO:0007669"/>
    <property type="project" value="UniProtKB-KW"/>
</dbReference>
<keyword evidence="9" id="KW-0406">Ion transport</keyword>
<evidence type="ECO:0000313" key="19">
    <source>
        <dbReference type="Proteomes" id="UP000053784"/>
    </source>
</evidence>
<evidence type="ECO:0000256" key="12">
    <source>
        <dbReference type="ARBA" id="ARBA00023139"/>
    </source>
</evidence>
<dbReference type="GO" id="GO:0015159">
    <property type="term" value="F:polysaccharide transmembrane transporter activity"/>
    <property type="evidence" value="ECO:0007669"/>
    <property type="project" value="InterPro"/>
</dbReference>
<gene>
    <name evidence="18" type="ORF">CF67_01096</name>
</gene>
<keyword evidence="10" id="KW-0626">Porin</keyword>
<evidence type="ECO:0000256" key="11">
    <source>
        <dbReference type="ARBA" id="ARBA00023136"/>
    </source>
</evidence>
<dbReference type="Pfam" id="PF02563">
    <property type="entry name" value="Poly_export"/>
    <property type="match status" value="1"/>
</dbReference>
<name>A0A084CPM2_9GAMM</name>
<dbReference type="GO" id="GO:0046930">
    <property type="term" value="C:pore complex"/>
    <property type="evidence" value="ECO:0007669"/>
    <property type="project" value="UniProtKB-KW"/>
</dbReference>
<feature type="domain" description="Soluble ligand binding" evidence="16">
    <location>
        <begin position="297"/>
        <end position="348"/>
    </location>
</feature>
<evidence type="ECO:0000256" key="9">
    <source>
        <dbReference type="ARBA" id="ARBA00023065"/>
    </source>
</evidence>
<evidence type="ECO:0000259" key="17">
    <source>
        <dbReference type="Pfam" id="PF22461"/>
    </source>
</evidence>
<evidence type="ECO:0000256" key="6">
    <source>
        <dbReference type="ARBA" id="ARBA00022692"/>
    </source>
</evidence>
<sequence length="698" mass="77278">MNGNNNILIIIFFSLFINFANAKNEKVQIGDLIQINLPGESTLNRTFQVDKRGRINLPEVGPIYILGYTEKQLQNNVTKALKTAFRDLSSLNVFISKQQILISLQGYIKSPGEYILPSNSDVQMAIHAAGGLRSGAQLDKMLLKRGSVKKYFNYKDFLDSGNTSQLPSLQSLDIIFIPASPLVGNIEQAFDSTKLADSGDSKDTRSAIKIFGEVNAPGSFAYKEDIDLIDILMRSGGVTRYASVEQIRIISNNSPKLFNLKSYLDSGNLNLLPALTPGTTIFVPKQEEEIKSGFNTVYVMGEVAHPGAYESKKGATFIDILANAGGPTRFAESRQIRIIKANQKIIRFDLTNYTEGLTDALPPIIYPGDSIFVPEKTDMNEKSWLKVAANRAVSIIGQVTRPGRIEWSDEMNLIDLLAHVGGPTDKADTTKIEIVTTDKKIHLFNLDSYMQNGASISDLPIISSGAIIRVHTLPQDPTNNKSQWIKQSSDASIYILGQVNSPGRYRFTKEMHFLDILSAADGPNKDADIHNIRVAHRDKSYSQVSKLNLALYFETGDENLLPSITMGDTIYIPEKNRNWLDKSKESTVRVLGAVNNPGRYMFNGSMTILDILAEAGGPSNTAYLEKISIINMSCCQNQSRTFNFIKFATTADIHQLPIVRSGDTIYVPDRTNRFLEKVRIGLENIARLTTTIALIGTL</sequence>
<keyword evidence="11" id="KW-0472">Membrane</keyword>
<dbReference type="PANTHER" id="PTHR33619">
    <property type="entry name" value="POLYSACCHARIDE EXPORT PROTEIN GFCE-RELATED"/>
    <property type="match status" value="1"/>
</dbReference>
<evidence type="ECO:0000256" key="8">
    <source>
        <dbReference type="ARBA" id="ARBA00023047"/>
    </source>
</evidence>
<proteinExistence type="inferred from homology"/>
<dbReference type="InterPro" id="IPR049712">
    <property type="entry name" value="Poly_export"/>
</dbReference>
<feature type="domain" description="Soluble ligand binding" evidence="16">
    <location>
        <begin position="588"/>
        <end position="631"/>
    </location>
</feature>
<evidence type="ECO:0000256" key="14">
    <source>
        <dbReference type="ARBA" id="ARBA00023288"/>
    </source>
</evidence>
<keyword evidence="3" id="KW-0813">Transport</keyword>
<dbReference type="PANTHER" id="PTHR33619:SF3">
    <property type="entry name" value="POLYSACCHARIDE EXPORT PROTEIN GFCE-RELATED"/>
    <property type="match status" value="1"/>
</dbReference>
<evidence type="ECO:0000256" key="10">
    <source>
        <dbReference type="ARBA" id="ARBA00023114"/>
    </source>
</evidence>
<protein>
    <submittedName>
        <fullName evidence="18">Polysaccharide export protein</fullName>
    </submittedName>
</protein>
<comment type="similarity">
    <text evidence="2">Belongs to the BexD/CtrA/VexA family.</text>
</comment>
<keyword evidence="8" id="KW-0625">Polysaccharide transport</keyword>
<keyword evidence="13" id="KW-0998">Cell outer membrane</keyword>
<feature type="domain" description="Soluble ligand binding" evidence="16">
    <location>
        <begin position="210"/>
        <end position="250"/>
    </location>
</feature>
<keyword evidence="5" id="KW-0762">Sugar transport</keyword>
<keyword evidence="14" id="KW-0449">Lipoprotein</keyword>
<evidence type="ECO:0000256" key="3">
    <source>
        <dbReference type="ARBA" id="ARBA00022448"/>
    </source>
</evidence>
<evidence type="ECO:0000259" key="15">
    <source>
        <dbReference type="Pfam" id="PF02563"/>
    </source>
</evidence>
<keyword evidence="6" id="KW-0812">Transmembrane</keyword>
<evidence type="ECO:0000256" key="4">
    <source>
        <dbReference type="ARBA" id="ARBA00022452"/>
    </source>
</evidence>
<dbReference type="Gene3D" id="3.10.560.10">
    <property type="entry name" value="Outer membrane lipoprotein wza domain like"/>
    <property type="match status" value="6"/>
</dbReference>
<organism evidence="18 19">
    <name type="scientific">Candidatus Photodesmus blepharonis</name>
    <dbReference type="NCBI Taxonomy" id="1179155"/>
    <lineage>
        <taxon>Bacteria</taxon>
        <taxon>Pseudomonadati</taxon>
        <taxon>Pseudomonadota</taxon>
        <taxon>Gammaproteobacteria</taxon>
        <taxon>Vibrionales</taxon>
        <taxon>Vibrionaceae</taxon>
        <taxon>Candidatus Photodesmus</taxon>
    </lineage>
</organism>
<evidence type="ECO:0000256" key="5">
    <source>
        <dbReference type="ARBA" id="ARBA00022597"/>
    </source>
</evidence>
<feature type="domain" description="SLBB" evidence="17">
    <location>
        <begin position="493"/>
        <end position="561"/>
    </location>
</feature>
<dbReference type="GO" id="GO:0006811">
    <property type="term" value="P:monoatomic ion transport"/>
    <property type="evidence" value="ECO:0007669"/>
    <property type="project" value="UniProtKB-KW"/>
</dbReference>
<dbReference type="EMBL" id="JGVK01000001">
    <property type="protein sequence ID" value="KEY91751.1"/>
    <property type="molecule type" value="Genomic_DNA"/>
</dbReference>
<feature type="domain" description="Polysaccharide export protein N-terminal" evidence="15">
    <location>
        <begin position="23"/>
        <end position="87"/>
    </location>
</feature>
<evidence type="ECO:0000256" key="13">
    <source>
        <dbReference type="ARBA" id="ARBA00023237"/>
    </source>
</evidence>
<dbReference type="InterPro" id="IPR003715">
    <property type="entry name" value="Poly_export_N"/>
</dbReference>
<dbReference type="Proteomes" id="UP000053784">
    <property type="component" value="Unassembled WGS sequence"/>
</dbReference>
<dbReference type="RefSeq" id="WP_034412958.1">
    <property type="nucleotide sequence ID" value="NZ_JGVK01000001.1"/>
</dbReference>
<dbReference type="InterPro" id="IPR054765">
    <property type="entry name" value="SLBB_dom"/>
</dbReference>
<dbReference type="InterPro" id="IPR019554">
    <property type="entry name" value="Soluble_ligand-bd"/>
</dbReference>
<evidence type="ECO:0000256" key="7">
    <source>
        <dbReference type="ARBA" id="ARBA00022729"/>
    </source>
</evidence>
<evidence type="ECO:0000313" key="18">
    <source>
        <dbReference type="EMBL" id="KEY91751.1"/>
    </source>
</evidence>
<evidence type="ECO:0000256" key="2">
    <source>
        <dbReference type="ARBA" id="ARBA00009450"/>
    </source>
</evidence>
<keyword evidence="12" id="KW-0564">Palmitate</keyword>
<comment type="caution">
    <text evidence="18">The sequence shown here is derived from an EMBL/GenBank/DDBJ whole genome shotgun (WGS) entry which is preliminary data.</text>
</comment>
<dbReference type="Pfam" id="PF10531">
    <property type="entry name" value="SLBB"/>
    <property type="match status" value="4"/>
</dbReference>
<evidence type="ECO:0000256" key="1">
    <source>
        <dbReference type="ARBA" id="ARBA00004571"/>
    </source>
</evidence>